<dbReference type="Pfam" id="PF19720">
    <property type="entry name" value="DUF6214"/>
    <property type="match status" value="1"/>
</dbReference>
<comment type="caution">
    <text evidence="2">The sequence shown here is derived from an EMBL/GenBank/DDBJ whole genome shotgun (WGS) entry which is preliminary data.</text>
</comment>
<evidence type="ECO:0000256" key="1">
    <source>
        <dbReference type="SAM" id="MobiDB-lite"/>
    </source>
</evidence>
<organism evidence="2 3">
    <name type="scientific">Streptomyces gobitricini</name>
    <dbReference type="NCBI Taxonomy" id="68211"/>
    <lineage>
        <taxon>Bacteria</taxon>
        <taxon>Bacillati</taxon>
        <taxon>Actinomycetota</taxon>
        <taxon>Actinomycetes</taxon>
        <taxon>Kitasatosporales</taxon>
        <taxon>Streptomycetaceae</taxon>
        <taxon>Streptomyces</taxon>
    </lineage>
</organism>
<proteinExistence type="predicted"/>
<sequence length="149" mass="16336">MFMVPDMQDHALFAVNDDLNGRMGVRPPVFDVHLTFPDGARLDLLATVRPPCDTDDGGDPPEIPYRLPAAPPPAARDEPTARGRRARPAAPRGSAGRRAVAEAYTAAQWQGRDPVLAVMSATGRSRRRALRLIAAARDDGYLNPRHHRR</sequence>
<accession>A0ABN3MQN6</accession>
<reference evidence="2 3" key="1">
    <citation type="journal article" date="2019" name="Int. J. Syst. Evol. Microbiol.">
        <title>The Global Catalogue of Microorganisms (GCM) 10K type strain sequencing project: providing services to taxonomists for standard genome sequencing and annotation.</title>
        <authorList>
            <consortium name="The Broad Institute Genomics Platform"/>
            <consortium name="The Broad Institute Genome Sequencing Center for Infectious Disease"/>
            <person name="Wu L."/>
            <person name="Ma J."/>
        </authorList>
    </citation>
    <scope>NUCLEOTIDE SEQUENCE [LARGE SCALE GENOMIC DNA]</scope>
    <source>
        <strain evidence="2 3">JCM 5062</strain>
    </source>
</reference>
<name>A0ABN3MQN6_9ACTN</name>
<evidence type="ECO:0000313" key="3">
    <source>
        <dbReference type="Proteomes" id="UP001499942"/>
    </source>
</evidence>
<dbReference type="Proteomes" id="UP001499942">
    <property type="component" value="Unassembled WGS sequence"/>
</dbReference>
<keyword evidence="3" id="KW-1185">Reference proteome</keyword>
<feature type="region of interest" description="Disordered" evidence="1">
    <location>
        <begin position="48"/>
        <end position="99"/>
    </location>
</feature>
<evidence type="ECO:0000313" key="2">
    <source>
        <dbReference type="EMBL" id="GAA2505606.1"/>
    </source>
</evidence>
<protein>
    <submittedName>
        <fullName evidence="2">DUF6214 family protein</fullName>
    </submittedName>
</protein>
<gene>
    <name evidence="2" type="ORF">GCM10010393_42930</name>
</gene>
<dbReference type="EMBL" id="BAAASR010000023">
    <property type="protein sequence ID" value="GAA2505606.1"/>
    <property type="molecule type" value="Genomic_DNA"/>
</dbReference>
<dbReference type="InterPro" id="IPR046186">
    <property type="entry name" value="DUF6214"/>
</dbReference>
<feature type="compositionally biased region" description="Low complexity" evidence="1">
    <location>
        <begin position="88"/>
        <end position="98"/>
    </location>
</feature>